<dbReference type="HOGENOM" id="CLU_116198_0_0_9"/>
<feature type="signal peptide" evidence="2">
    <location>
        <begin position="1"/>
        <end position="22"/>
    </location>
</feature>
<proteinExistence type="predicted"/>
<sequence length="169" mass="18257">MKKYYFLIVLLLIAALPVQARAAQLPADGQYMIEVTLVGGTGRAAVESPAKLTVAGGAAIAAVVWSSPYYEEMQVDGITYHPVHAGGNSTFEIPVEFDEDMKVKAQTVAMSVPHEIDYTLRFDAATLKPSGRNRFPLTLPGAGVVAAILIIVLAGVFGNKKRRRENRNQ</sequence>
<keyword evidence="1" id="KW-0472">Membrane</keyword>
<keyword evidence="4" id="KW-1185">Reference proteome</keyword>
<accession>F0SVT8</accession>
<keyword evidence="1" id="KW-0812">Transmembrane</keyword>
<reference evidence="3 4" key="1">
    <citation type="journal article" date="2011" name="Stand. Genomic Sci.">
        <title>Complete genome sequence of Syntrophobotulus glycolicus type strain (FlGlyR).</title>
        <authorList>
            <person name="Han C."/>
            <person name="Mwirichia R."/>
            <person name="Chertkov O."/>
            <person name="Held B."/>
            <person name="Lapidus A."/>
            <person name="Nolan M."/>
            <person name="Lucas S."/>
            <person name="Hammon N."/>
            <person name="Deshpande S."/>
            <person name="Cheng J.F."/>
            <person name="Tapia R."/>
            <person name="Goodwin L."/>
            <person name="Pitluck S."/>
            <person name="Huntemann M."/>
            <person name="Liolios K."/>
            <person name="Ivanova N."/>
            <person name="Pagani I."/>
            <person name="Mavromatis K."/>
            <person name="Ovchinikova G."/>
            <person name="Pati A."/>
            <person name="Chen A."/>
            <person name="Palaniappan K."/>
            <person name="Land M."/>
            <person name="Hauser L."/>
            <person name="Brambilla E.M."/>
            <person name="Rohde M."/>
            <person name="Spring S."/>
            <person name="Sikorski J."/>
            <person name="Goker M."/>
            <person name="Woyke T."/>
            <person name="Bristow J."/>
            <person name="Eisen J.A."/>
            <person name="Markowitz V."/>
            <person name="Hugenholtz P."/>
            <person name="Kyrpides N.C."/>
            <person name="Klenk H.P."/>
            <person name="Detter J.C."/>
        </authorList>
    </citation>
    <scope>NUCLEOTIDE SEQUENCE [LARGE SCALE GENOMIC DNA]</scope>
    <source>
        <strain evidence="4">DSM 8271 / FlGlyR</strain>
    </source>
</reference>
<dbReference type="STRING" id="645991.Sgly_1339"/>
<evidence type="ECO:0000313" key="3">
    <source>
        <dbReference type="EMBL" id="ADY55644.1"/>
    </source>
</evidence>
<dbReference type="EMBL" id="CP002547">
    <property type="protein sequence ID" value="ADY55644.1"/>
    <property type="molecule type" value="Genomic_DNA"/>
</dbReference>
<dbReference type="eggNOG" id="COG0614">
    <property type="taxonomic scope" value="Bacteria"/>
</dbReference>
<evidence type="ECO:0000313" key="4">
    <source>
        <dbReference type="Proteomes" id="UP000007488"/>
    </source>
</evidence>
<dbReference type="OrthoDB" id="9812528at2"/>
<dbReference type="AlphaFoldDB" id="F0SVT8"/>
<protein>
    <submittedName>
        <fullName evidence="3">Uncharacterized protein</fullName>
    </submittedName>
</protein>
<keyword evidence="1" id="KW-1133">Transmembrane helix</keyword>
<name>F0SVT8_SYNGF</name>
<feature type="chain" id="PRO_5003258879" evidence="2">
    <location>
        <begin position="23"/>
        <end position="169"/>
    </location>
</feature>
<keyword evidence="2" id="KW-0732">Signal</keyword>
<dbReference type="RefSeq" id="WP_013624514.1">
    <property type="nucleotide sequence ID" value="NC_015172.1"/>
</dbReference>
<gene>
    <name evidence="3" type="ordered locus">Sgly_1339</name>
</gene>
<organism evidence="3 4">
    <name type="scientific">Syntrophobotulus glycolicus (strain DSM 8271 / FlGlyR)</name>
    <dbReference type="NCBI Taxonomy" id="645991"/>
    <lineage>
        <taxon>Bacteria</taxon>
        <taxon>Bacillati</taxon>
        <taxon>Bacillota</taxon>
        <taxon>Clostridia</taxon>
        <taxon>Eubacteriales</taxon>
        <taxon>Desulfitobacteriaceae</taxon>
        <taxon>Syntrophobotulus</taxon>
    </lineage>
</organism>
<reference evidence="4" key="2">
    <citation type="submission" date="2011-02" db="EMBL/GenBank/DDBJ databases">
        <title>The complete genome of Syntrophobotulus glycolicus DSM 8271.</title>
        <authorList>
            <person name="Lucas S."/>
            <person name="Copeland A."/>
            <person name="Lapidus A."/>
            <person name="Bruce D."/>
            <person name="Goodwin L."/>
            <person name="Pitluck S."/>
            <person name="Kyrpides N."/>
            <person name="Mavromatis K."/>
            <person name="Pagani I."/>
            <person name="Ivanova N."/>
            <person name="Mikhailova N."/>
            <person name="Chertkov O."/>
            <person name="Held B."/>
            <person name="Detter J.C."/>
            <person name="Tapia R."/>
            <person name="Han C."/>
            <person name="Land M."/>
            <person name="Hauser L."/>
            <person name="Markowitz V."/>
            <person name="Cheng J.-F."/>
            <person name="Hugenholtz P."/>
            <person name="Woyke T."/>
            <person name="Wu D."/>
            <person name="Spring S."/>
            <person name="Schroeder M."/>
            <person name="Brambilla E."/>
            <person name="Klenk H.-P."/>
            <person name="Eisen J.A."/>
        </authorList>
    </citation>
    <scope>NUCLEOTIDE SEQUENCE [LARGE SCALE GENOMIC DNA]</scope>
    <source>
        <strain evidence="4">DSM 8271 / FlGlyR</strain>
    </source>
</reference>
<dbReference type="KEGG" id="sgy:Sgly_1339"/>
<evidence type="ECO:0000256" key="1">
    <source>
        <dbReference type="SAM" id="Phobius"/>
    </source>
</evidence>
<dbReference type="Proteomes" id="UP000007488">
    <property type="component" value="Chromosome"/>
</dbReference>
<evidence type="ECO:0000256" key="2">
    <source>
        <dbReference type="SAM" id="SignalP"/>
    </source>
</evidence>
<feature type="transmembrane region" description="Helical" evidence="1">
    <location>
        <begin position="137"/>
        <end position="157"/>
    </location>
</feature>